<protein>
    <recommendedName>
        <fullName evidence="3">Polymerase/histidinol phosphatase N-terminal domain-containing protein</fullName>
    </recommendedName>
</protein>
<sequence length="521" mass="61092">MFIPFFLYAEVHHKFSIIPNFIYQKEPEIIADFPRRLEPHVERIPFVINVKDANKFPIILKEVYVKILKPKNKIVKKIFAGNEIIRQRIYQKSFYLKKDFDIEGDHPVIVEIHYFHNNKERIVENHNYRKAPRSLWYINFSKNMLPGKRNWYPGDIHWHSIYTEDDVEFGQSLENAVDLAKSSGLYFLGVTDHSYDLDDEIGKYREKDEELIKWQTFKKKAELLNNRNTDFVFLDGEEVSAGNSRGRNVHVLVFGNDKFIEGSGDSTDIPFKNYPDSHLKDFSSRVDFSIAAHPYEGYSLLPSIFLRRGKWEEEDLDLVNGMQFYNGRKNKGYLKGKEKWIELLLKGKKKYAYAGTDAHGDFNRAFKVKIPFLKIIENKEQIAGNVKTYVHCDKKPNKALLLKNLKRGRCIISDGPFLDLKFKTSEKEYLCGDSIENEESGDIVITMQSSKEFGKLDSLLIFKGNLKTQKEEIFEEIMLNDFENIYKQSYNIKGNEREYIRAELKTNKNKIALTNPLFLNY</sequence>
<dbReference type="Gene3D" id="3.20.20.140">
    <property type="entry name" value="Metal-dependent hydrolases"/>
    <property type="match status" value="1"/>
</dbReference>
<name>A0A5D0MGE9_9BACT</name>
<keyword evidence="2" id="KW-1185">Reference proteome</keyword>
<dbReference type="AlphaFoldDB" id="A0A5D0MGE9"/>
<evidence type="ECO:0000313" key="2">
    <source>
        <dbReference type="Proteomes" id="UP000324143"/>
    </source>
</evidence>
<proteinExistence type="predicted"/>
<dbReference type="EMBL" id="VSIX01000124">
    <property type="protein sequence ID" value="TYB30530.1"/>
    <property type="molecule type" value="Genomic_DNA"/>
</dbReference>
<organism evidence="1 2">
    <name type="scientific">Candidatus Mcinerneyibacterium aminivorans</name>
    <dbReference type="NCBI Taxonomy" id="2703815"/>
    <lineage>
        <taxon>Bacteria</taxon>
        <taxon>Candidatus Macinerneyibacteriota</taxon>
        <taxon>Candidatus Mcinerneyibacteria</taxon>
        <taxon>Candidatus Mcinerneyibacteriales</taxon>
        <taxon>Candidatus Mcinerneyibacteriaceae</taxon>
        <taxon>Candidatus Mcinerneyibacterium</taxon>
    </lineage>
</organism>
<dbReference type="SUPFAM" id="SSF89550">
    <property type="entry name" value="PHP domain-like"/>
    <property type="match status" value="1"/>
</dbReference>
<dbReference type="InterPro" id="IPR052018">
    <property type="entry name" value="PHP_domain"/>
</dbReference>
<dbReference type="PANTHER" id="PTHR42924">
    <property type="entry name" value="EXONUCLEASE"/>
    <property type="match status" value="1"/>
</dbReference>
<comment type="caution">
    <text evidence="1">The sequence shown here is derived from an EMBL/GenBank/DDBJ whole genome shotgun (WGS) entry which is preliminary data.</text>
</comment>
<dbReference type="GO" id="GO:0004534">
    <property type="term" value="F:5'-3' RNA exonuclease activity"/>
    <property type="evidence" value="ECO:0007669"/>
    <property type="project" value="TreeGrafter"/>
</dbReference>
<evidence type="ECO:0008006" key="3">
    <source>
        <dbReference type="Google" id="ProtNLM"/>
    </source>
</evidence>
<gene>
    <name evidence="1" type="ORF">FXF47_08790</name>
</gene>
<dbReference type="PANTHER" id="PTHR42924:SF3">
    <property type="entry name" value="POLYMERASE_HISTIDINOL PHOSPHATASE N-TERMINAL DOMAIN-CONTAINING PROTEIN"/>
    <property type="match status" value="1"/>
</dbReference>
<dbReference type="InterPro" id="IPR016195">
    <property type="entry name" value="Pol/histidinol_Pase-like"/>
</dbReference>
<dbReference type="Proteomes" id="UP000324143">
    <property type="component" value="Unassembled WGS sequence"/>
</dbReference>
<accession>A0A5D0MGE9</accession>
<reference evidence="1" key="1">
    <citation type="submission" date="2019-08" db="EMBL/GenBank/DDBJ databases">
        <title>Genomic characterization of a novel candidate phylum (ARYD3) from a high temperature, high salinity tertiary oil reservoir in north central Oklahoma, USA.</title>
        <authorList>
            <person name="Youssef N.H."/>
            <person name="Yadav A."/>
            <person name="Elshahed M.S."/>
        </authorList>
    </citation>
    <scope>NUCLEOTIDE SEQUENCE [LARGE SCALE GENOMIC DNA]</scope>
    <source>
        <strain evidence="1">ARYD3</strain>
    </source>
</reference>
<dbReference type="NCBIfam" id="NF038032">
    <property type="entry name" value="CehA_McbA_metalo"/>
    <property type="match status" value="1"/>
</dbReference>
<evidence type="ECO:0000313" key="1">
    <source>
        <dbReference type="EMBL" id="TYB30530.1"/>
    </source>
</evidence>
<dbReference type="GO" id="GO:0035312">
    <property type="term" value="F:5'-3' DNA exonuclease activity"/>
    <property type="evidence" value="ECO:0007669"/>
    <property type="project" value="TreeGrafter"/>
</dbReference>